<accession>V6TEQ6</accession>
<dbReference type="InterPro" id="IPR002110">
    <property type="entry name" value="Ankyrin_rpt"/>
</dbReference>
<reference evidence="2 3" key="2">
    <citation type="journal article" date="2013" name="Genome Biol. Evol.">
        <title>Genome sequencing of Giardia lamblia genotypes A2 and B isolates (DH and GS) and comparative analysis with the genomes of genotypes A1 and E (WB and Pig).</title>
        <authorList>
            <person name="Adam R.D."/>
            <person name="Dahlstrom E.W."/>
            <person name="Martens C.A."/>
            <person name="Bruno D.P."/>
            <person name="Barbian K.D."/>
            <person name="Ricklefs S.M."/>
            <person name="Hernandez M.M."/>
            <person name="Narla N.P."/>
            <person name="Patel R.B."/>
            <person name="Porcella S.F."/>
            <person name="Nash T.E."/>
        </authorList>
    </citation>
    <scope>NUCLEOTIDE SEQUENCE [LARGE SCALE GENOMIC DNA]</scope>
    <source>
        <strain evidence="2 3">DH</strain>
    </source>
</reference>
<dbReference type="AlphaFoldDB" id="V6TEQ6"/>
<feature type="repeat" description="ANK" evidence="1">
    <location>
        <begin position="207"/>
        <end position="239"/>
    </location>
</feature>
<gene>
    <name evidence="2" type="ORF">DHA2_153006</name>
</gene>
<comment type="caution">
    <text evidence="2">The sequence shown here is derived from an EMBL/GenBank/DDBJ whole genome shotgun (WGS) entry which is preliminary data.</text>
</comment>
<proteinExistence type="predicted"/>
<reference evidence="3" key="1">
    <citation type="submission" date="2012-02" db="EMBL/GenBank/DDBJ databases">
        <title>Genome sequencing of Giardia lamblia Genotypes A2 and B isolates (DH and GS) and comparative analysis with the genomes of Genotypes A1 and E (WB and Pig).</title>
        <authorList>
            <person name="Adam R."/>
            <person name="Dahlstrom E."/>
            <person name="Martens C."/>
            <person name="Bruno D."/>
            <person name="Barbian K."/>
            <person name="Porcella S.F."/>
            <person name="Nash T."/>
        </authorList>
    </citation>
    <scope>NUCLEOTIDE SEQUENCE</scope>
    <source>
        <strain evidence="3">DH</strain>
    </source>
</reference>
<dbReference type="Proteomes" id="UP000018320">
    <property type="component" value="Unassembled WGS sequence"/>
</dbReference>
<name>V6TEQ6_GIAIN</name>
<dbReference type="PANTHER" id="PTHR24120">
    <property type="entry name" value="GH07239P"/>
    <property type="match status" value="1"/>
</dbReference>
<dbReference type="SMART" id="SM00248">
    <property type="entry name" value="ANK"/>
    <property type="match status" value="6"/>
</dbReference>
<protein>
    <submittedName>
        <fullName evidence="2">Ankyrin repeat protein</fullName>
    </submittedName>
</protein>
<feature type="non-terminal residue" evidence="2">
    <location>
        <position position="1"/>
    </location>
</feature>
<keyword evidence="1" id="KW-0040">ANK repeat</keyword>
<dbReference type="VEuPathDB" id="GiardiaDB:DHA2_153006"/>
<dbReference type="SUPFAM" id="SSF48403">
    <property type="entry name" value="Ankyrin repeat"/>
    <property type="match status" value="1"/>
</dbReference>
<evidence type="ECO:0000313" key="2">
    <source>
        <dbReference type="EMBL" id="ESU37226.1"/>
    </source>
</evidence>
<dbReference type="Gene3D" id="1.25.40.20">
    <property type="entry name" value="Ankyrin repeat-containing domain"/>
    <property type="match status" value="3"/>
</dbReference>
<evidence type="ECO:0000313" key="3">
    <source>
        <dbReference type="Proteomes" id="UP000018320"/>
    </source>
</evidence>
<dbReference type="Pfam" id="PF12796">
    <property type="entry name" value="Ank_2"/>
    <property type="match status" value="2"/>
</dbReference>
<organism evidence="2 3">
    <name type="scientific">Giardia intestinalis</name>
    <name type="common">Giardia lamblia</name>
    <dbReference type="NCBI Taxonomy" id="5741"/>
    <lineage>
        <taxon>Eukaryota</taxon>
        <taxon>Metamonada</taxon>
        <taxon>Diplomonadida</taxon>
        <taxon>Hexamitidae</taxon>
        <taxon>Giardiinae</taxon>
        <taxon>Giardia</taxon>
    </lineage>
</organism>
<dbReference type="PANTHER" id="PTHR24120:SF4">
    <property type="entry name" value="GH07239P"/>
    <property type="match status" value="1"/>
</dbReference>
<evidence type="ECO:0000256" key="1">
    <source>
        <dbReference type="PROSITE-ProRule" id="PRU00023"/>
    </source>
</evidence>
<dbReference type="EMBL" id="AHGT01000031">
    <property type="protein sequence ID" value="ESU37226.1"/>
    <property type="molecule type" value="Genomic_DNA"/>
</dbReference>
<dbReference type="PROSITE" id="PS50088">
    <property type="entry name" value="ANK_REPEAT"/>
    <property type="match status" value="1"/>
</dbReference>
<sequence length="296" mass="32531">VSASASDGWSTWRAPAVAARSSVNYEIIAVSCTWPGEKIKMAQSDIIAGGSDIIVEGSDIIAKDVDAHERDDFATDLMWAAYEGDKGEVERLIRNHPDQLGRKEGHININDRAITNGTALMIAAACGHREVVRLLVTHEGGESDDNGKTALIAAAQAGYDDCVELLLMSESGNQDRYKKTALMWAAQEGYHRCVNLLACEKHMVDKNGETALMWAAKRGRAECVRLLLDEGGTQSKVGRTALMWAAYSNHADCVEPLVDREKDKETTGRCWNYSPPVTALDIAKMRRNQRILDLLE</sequence>
<dbReference type="VEuPathDB" id="GiardiaDB:GL50803_0021505"/>
<dbReference type="PROSITE" id="PS50297">
    <property type="entry name" value="ANK_REP_REGION"/>
    <property type="match status" value="1"/>
</dbReference>
<dbReference type="InterPro" id="IPR036770">
    <property type="entry name" value="Ankyrin_rpt-contain_sf"/>
</dbReference>